<organism evidence="2 3">
    <name type="scientific">Achromobacter arsenitoxydans SY8</name>
    <dbReference type="NCBI Taxonomy" id="477184"/>
    <lineage>
        <taxon>Bacteria</taxon>
        <taxon>Pseudomonadati</taxon>
        <taxon>Pseudomonadota</taxon>
        <taxon>Betaproteobacteria</taxon>
        <taxon>Burkholderiales</taxon>
        <taxon>Alcaligenaceae</taxon>
        <taxon>Achromobacter</taxon>
    </lineage>
</organism>
<dbReference type="EMBL" id="AGUF01000102">
    <property type="protein sequence ID" value="EHK62840.1"/>
    <property type="molecule type" value="Genomic_DNA"/>
</dbReference>
<reference evidence="2 3" key="1">
    <citation type="journal article" date="2012" name="J. Bacteriol.">
        <title>Genome sequence of the highly efficient arsenite-oxidizing bacterium Achromobacter arsenitoxydans SY8.</title>
        <authorList>
            <person name="Li X."/>
            <person name="Hu Y."/>
            <person name="Gong J."/>
            <person name="Lin Y."/>
            <person name="Johnstone L."/>
            <person name="Rensing C."/>
            <person name="Wang G."/>
        </authorList>
    </citation>
    <scope>NUCLEOTIDE SEQUENCE [LARGE SCALE GENOMIC DNA]</scope>
    <source>
        <strain evidence="2 3">SY8</strain>
    </source>
</reference>
<proteinExistence type="predicted"/>
<name>H0FFQ1_9BURK</name>
<evidence type="ECO:0000256" key="1">
    <source>
        <dbReference type="SAM" id="Phobius"/>
    </source>
</evidence>
<keyword evidence="1" id="KW-0472">Membrane</keyword>
<evidence type="ECO:0000313" key="3">
    <source>
        <dbReference type="Proteomes" id="UP000003113"/>
    </source>
</evidence>
<evidence type="ECO:0008006" key="4">
    <source>
        <dbReference type="Google" id="ProtNLM"/>
    </source>
</evidence>
<dbReference type="STRING" id="477184.KYC_28107"/>
<comment type="caution">
    <text evidence="2">The sequence shown here is derived from an EMBL/GenBank/DDBJ whole genome shotgun (WGS) entry which is preliminary data.</text>
</comment>
<protein>
    <recommendedName>
        <fullName evidence="4">Transmembrane protein</fullName>
    </recommendedName>
</protein>
<gene>
    <name evidence="2" type="ORF">KYC_28107</name>
</gene>
<accession>H0FFQ1</accession>
<keyword evidence="3" id="KW-1185">Reference proteome</keyword>
<feature type="transmembrane region" description="Helical" evidence="1">
    <location>
        <begin position="12"/>
        <end position="33"/>
    </location>
</feature>
<sequence length="182" mass="20185">MTPWYEPLRLELLAAALGTGLAGVLSPISAWLLPTTWGSFSILPGGPSNAKREDADLVRHTQRAAKLVSDFLDAWRLAQQGRHSFAPWRWNGAGILPPQAGVHAFRLVRDAQQLGLRDSRDIIALCLQRVGIHPQLPRHPKIQRDILDAVKGVAPLEARFERYNAADWKDIFASLPQAANYS</sequence>
<keyword evidence="1" id="KW-0812">Transmembrane</keyword>
<dbReference type="AlphaFoldDB" id="H0FFQ1"/>
<dbReference type="Proteomes" id="UP000003113">
    <property type="component" value="Unassembled WGS sequence"/>
</dbReference>
<evidence type="ECO:0000313" key="2">
    <source>
        <dbReference type="EMBL" id="EHK62840.1"/>
    </source>
</evidence>
<keyword evidence="1" id="KW-1133">Transmembrane helix</keyword>